<dbReference type="InterPro" id="IPR052038">
    <property type="entry name" value="Type-VII_TA_antitoxin"/>
</dbReference>
<evidence type="ECO:0000256" key="8">
    <source>
        <dbReference type="ARBA" id="ARBA00022842"/>
    </source>
</evidence>
<dbReference type="EC" id="2.7.7.108" evidence="9"/>
<dbReference type="CDD" id="cd05403">
    <property type="entry name" value="NT_KNTase_like"/>
    <property type="match status" value="1"/>
</dbReference>
<name>A0A9Y1BS81_9ARCH</name>
<reference evidence="14" key="1">
    <citation type="journal article" date="2022" name="Nat. Microbiol.">
        <title>Unique mobile elements and scalable gene flow at the prokaryote-eukaryote boundary revealed by circularized Asgard archaea genomes.</title>
        <authorList>
            <person name="Wu F."/>
            <person name="Speth D.R."/>
            <person name="Philosof A."/>
            <person name="Cremiere A."/>
            <person name="Narayanan A."/>
            <person name="Barco R.A."/>
            <person name="Connon S.A."/>
            <person name="Amend J.P."/>
            <person name="Antoshechkin I.A."/>
            <person name="Orphan V.J."/>
        </authorList>
    </citation>
    <scope>NUCLEOTIDE SEQUENCE</scope>
    <source>
        <strain evidence="14">PR6</strain>
    </source>
</reference>
<keyword evidence="4" id="KW-0548">Nucleotidyltransferase</keyword>
<evidence type="ECO:0000256" key="3">
    <source>
        <dbReference type="ARBA" id="ARBA00022679"/>
    </source>
</evidence>
<dbReference type="Pfam" id="PF01909">
    <property type="entry name" value="NTP_transf_2"/>
    <property type="match status" value="1"/>
</dbReference>
<keyword evidence="2" id="KW-1277">Toxin-antitoxin system</keyword>
<feature type="domain" description="Polymerase nucleotidyl transferase" evidence="13">
    <location>
        <begin position="8"/>
        <end position="92"/>
    </location>
</feature>
<dbReference type="GO" id="GO:0070733">
    <property type="term" value="F:AMPylase activity"/>
    <property type="evidence" value="ECO:0007669"/>
    <property type="project" value="UniProtKB-EC"/>
</dbReference>
<protein>
    <recommendedName>
        <fullName evidence="9">protein adenylyltransferase</fullName>
        <ecNumber evidence="9">2.7.7.108</ecNumber>
    </recommendedName>
</protein>
<dbReference type="PANTHER" id="PTHR33571">
    <property type="entry name" value="SSL8005 PROTEIN"/>
    <property type="match status" value="1"/>
</dbReference>
<evidence type="ECO:0000256" key="11">
    <source>
        <dbReference type="ARBA" id="ARBA00047518"/>
    </source>
</evidence>
<dbReference type="Gene3D" id="3.30.460.10">
    <property type="entry name" value="Beta Polymerase, domain 2"/>
    <property type="match status" value="1"/>
</dbReference>
<evidence type="ECO:0000256" key="9">
    <source>
        <dbReference type="ARBA" id="ARBA00034531"/>
    </source>
</evidence>
<evidence type="ECO:0000256" key="5">
    <source>
        <dbReference type="ARBA" id="ARBA00022723"/>
    </source>
</evidence>
<dbReference type="SUPFAM" id="SSF81301">
    <property type="entry name" value="Nucleotidyltransferase"/>
    <property type="match status" value="1"/>
</dbReference>
<organism evidence="14">
    <name type="scientific">Candidatus Heimdallarchaeum endolithica</name>
    <dbReference type="NCBI Taxonomy" id="2876572"/>
    <lineage>
        <taxon>Archaea</taxon>
        <taxon>Promethearchaeati</taxon>
        <taxon>Candidatus Heimdallarchaeota</taxon>
        <taxon>Candidatus Heimdallarchaeia (ex Rinke et al. 2021) (nom. nud.)</taxon>
        <taxon>Candidatus Heimdallarchaeales</taxon>
        <taxon>Candidatus Heimdallarchaeaceae</taxon>
        <taxon>Candidatus Heimdallarchaeum</taxon>
    </lineage>
</organism>
<dbReference type="InterPro" id="IPR043519">
    <property type="entry name" value="NT_sf"/>
</dbReference>
<evidence type="ECO:0000256" key="6">
    <source>
        <dbReference type="ARBA" id="ARBA00022741"/>
    </source>
</evidence>
<dbReference type="EMBL" id="CP084167">
    <property type="protein sequence ID" value="UJG43986.1"/>
    <property type="molecule type" value="Genomic_DNA"/>
</dbReference>
<evidence type="ECO:0000256" key="12">
    <source>
        <dbReference type="ARBA" id="ARBA00048696"/>
    </source>
</evidence>
<accession>A0A9Y1BS81</accession>
<keyword evidence="8" id="KW-0460">Magnesium</keyword>
<gene>
    <name evidence="14" type="ORF">K9W46_02105</name>
</gene>
<evidence type="ECO:0000313" key="14">
    <source>
        <dbReference type="EMBL" id="UJG43986.1"/>
    </source>
</evidence>
<keyword evidence="6" id="KW-0547">Nucleotide-binding</keyword>
<proteinExistence type="inferred from homology"/>
<comment type="catalytic activity">
    <reaction evidence="12">
        <text>L-tyrosyl-[protein] + ATP = O-(5'-adenylyl)-L-tyrosyl-[protein] + diphosphate</text>
        <dbReference type="Rhea" id="RHEA:54288"/>
        <dbReference type="Rhea" id="RHEA-COMP:10136"/>
        <dbReference type="Rhea" id="RHEA-COMP:13846"/>
        <dbReference type="ChEBI" id="CHEBI:30616"/>
        <dbReference type="ChEBI" id="CHEBI:33019"/>
        <dbReference type="ChEBI" id="CHEBI:46858"/>
        <dbReference type="ChEBI" id="CHEBI:83624"/>
        <dbReference type="EC" id="2.7.7.108"/>
    </reaction>
</comment>
<dbReference type="PANTHER" id="PTHR33571:SF12">
    <property type="entry name" value="BSL3053 PROTEIN"/>
    <property type="match status" value="1"/>
</dbReference>
<comment type="cofactor">
    <cofactor evidence="1">
        <name>Mg(2+)</name>
        <dbReference type="ChEBI" id="CHEBI:18420"/>
    </cofactor>
</comment>
<sequence>MDEITSELEKIKEEISNQFKAEIIGLFGSYVRGEQKERSDLDILVRFNEGASLFDYIGLADFLEEKLQLKVDVVSERAVRPELKDQILKKVIML</sequence>
<dbReference type="GO" id="GO:0005524">
    <property type="term" value="F:ATP binding"/>
    <property type="evidence" value="ECO:0007669"/>
    <property type="project" value="UniProtKB-KW"/>
</dbReference>
<comment type="catalytic activity">
    <reaction evidence="11">
        <text>O-(5'-adenylyl)-L-tyrosyl-[protein] + ATP = O-[5'-(adenylyl-(5'-&gt;3')-adenylyl)]-L-tyrosyl-[protein] + diphosphate</text>
        <dbReference type="Rhea" id="RHEA:66528"/>
        <dbReference type="Rhea" id="RHEA-COMP:13846"/>
        <dbReference type="Rhea" id="RHEA-COMP:17046"/>
        <dbReference type="ChEBI" id="CHEBI:30616"/>
        <dbReference type="ChEBI" id="CHEBI:33019"/>
        <dbReference type="ChEBI" id="CHEBI:83624"/>
        <dbReference type="ChEBI" id="CHEBI:167160"/>
    </reaction>
</comment>
<dbReference type="AlphaFoldDB" id="A0A9Y1BS81"/>
<keyword evidence="7" id="KW-0067">ATP-binding</keyword>
<dbReference type="GO" id="GO:0046872">
    <property type="term" value="F:metal ion binding"/>
    <property type="evidence" value="ECO:0007669"/>
    <property type="project" value="UniProtKB-KW"/>
</dbReference>
<evidence type="ECO:0000256" key="2">
    <source>
        <dbReference type="ARBA" id="ARBA00022649"/>
    </source>
</evidence>
<evidence type="ECO:0000256" key="7">
    <source>
        <dbReference type="ARBA" id="ARBA00022840"/>
    </source>
</evidence>
<keyword evidence="5" id="KW-0479">Metal-binding</keyword>
<evidence type="ECO:0000256" key="4">
    <source>
        <dbReference type="ARBA" id="ARBA00022695"/>
    </source>
</evidence>
<dbReference type="InterPro" id="IPR002934">
    <property type="entry name" value="Polymerase_NTP_transf_dom"/>
</dbReference>
<evidence type="ECO:0000256" key="1">
    <source>
        <dbReference type="ARBA" id="ARBA00001946"/>
    </source>
</evidence>
<dbReference type="Proteomes" id="UP001200513">
    <property type="component" value="Chromosome"/>
</dbReference>
<keyword evidence="3" id="KW-0808">Transferase</keyword>
<evidence type="ECO:0000259" key="13">
    <source>
        <dbReference type="Pfam" id="PF01909"/>
    </source>
</evidence>
<evidence type="ECO:0000256" key="10">
    <source>
        <dbReference type="ARBA" id="ARBA00038276"/>
    </source>
</evidence>
<comment type="similarity">
    <text evidence="10">Belongs to the MntA antitoxin family.</text>
</comment>